<accession>A0A4E0PWZ6</accession>
<gene>
    <name evidence="1" type="ORF">CUN85_07135</name>
</gene>
<evidence type="ECO:0000313" key="2">
    <source>
        <dbReference type="Proteomes" id="UP000297295"/>
    </source>
</evidence>
<reference evidence="1 2" key="1">
    <citation type="submission" date="2017-11" db="EMBL/GenBank/DDBJ databases">
        <title>Isolation and Characterization of Methanogenic Archaea from Saline Meromictic Lake at Siberia.</title>
        <authorList>
            <person name="Shen Y."/>
            <person name="Huang H.-H."/>
            <person name="Lai M.-C."/>
            <person name="Chen S.-C."/>
        </authorList>
    </citation>
    <scope>NUCLEOTIDE SEQUENCE [LARGE SCALE GENOMIC DNA]</scope>
    <source>
        <strain evidence="1 2">SY-01</strain>
    </source>
</reference>
<evidence type="ECO:0000313" key="1">
    <source>
        <dbReference type="EMBL" id="TGC09137.1"/>
    </source>
</evidence>
<proteinExistence type="predicted"/>
<dbReference type="EMBL" id="PGGK01000006">
    <property type="protein sequence ID" value="TGC09137.1"/>
    <property type="molecule type" value="Genomic_DNA"/>
</dbReference>
<sequence>MARELSVKDIEVLKKLAPECSGLECSGSRAPYRSILPPLSNHFAKNAEDFEKRVSSLEEDELLYLLSLIRSGEESLGCVQPHYMQVFLDLIKKRLGTKTAEEIMGIYVAGKECSTDDLITFK</sequence>
<organism evidence="1 2">
    <name type="scientific">Methanolobus halotolerans</name>
    <dbReference type="NCBI Taxonomy" id="2052935"/>
    <lineage>
        <taxon>Archaea</taxon>
        <taxon>Methanobacteriati</taxon>
        <taxon>Methanobacteriota</taxon>
        <taxon>Stenosarchaea group</taxon>
        <taxon>Methanomicrobia</taxon>
        <taxon>Methanosarcinales</taxon>
        <taxon>Methanosarcinaceae</taxon>
        <taxon>Methanolobus</taxon>
    </lineage>
</organism>
<keyword evidence="2" id="KW-1185">Reference proteome</keyword>
<name>A0A4E0PWZ6_9EURY</name>
<dbReference type="RefSeq" id="WP_135389632.1">
    <property type="nucleotide sequence ID" value="NZ_PGGK01000006.1"/>
</dbReference>
<dbReference type="Proteomes" id="UP000297295">
    <property type="component" value="Unassembled WGS sequence"/>
</dbReference>
<dbReference type="OrthoDB" id="146424at2157"/>
<protein>
    <submittedName>
        <fullName evidence="1">Uncharacterized protein</fullName>
    </submittedName>
</protein>
<comment type="caution">
    <text evidence="1">The sequence shown here is derived from an EMBL/GenBank/DDBJ whole genome shotgun (WGS) entry which is preliminary data.</text>
</comment>
<dbReference type="AlphaFoldDB" id="A0A4E0PWZ6"/>